<dbReference type="GO" id="GO:0015031">
    <property type="term" value="P:protein transport"/>
    <property type="evidence" value="ECO:0007669"/>
    <property type="project" value="UniProtKB-KW"/>
</dbReference>
<feature type="compositionally biased region" description="Low complexity" evidence="15">
    <location>
        <begin position="204"/>
        <end position="216"/>
    </location>
</feature>
<dbReference type="Pfam" id="PF10496">
    <property type="entry name" value="Syntaxin-18_N"/>
    <property type="match status" value="1"/>
</dbReference>
<dbReference type="FunFam" id="1.20.5.110:FF:000015">
    <property type="entry name" value="Syntaxin-18, putative"/>
    <property type="match status" value="1"/>
</dbReference>
<evidence type="ECO:0000256" key="8">
    <source>
        <dbReference type="ARBA" id="ARBA00022892"/>
    </source>
</evidence>
<keyword evidence="10 16" id="KW-1133">Transmembrane helix</keyword>
<comment type="function">
    <text evidence="1">Syntaxin that may be involved in targeting and fusion of Golgi-derived retrograde transport vesicles with the ER.</text>
</comment>
<dbReference type="PANTHER" id="PTHR15959">
    <property type="entry name" value="SYNTAXIN-18"/>
    <property type="match status" value="1"/>
</dbReference>
<feature type="coiled-coil region" evidence="14">
    <location>
        <begin position="280"/>
        <end position="314"/>
    </location>
</feature>
<evidence type="ECO:0000256" key="15">
    <source>
        <dbReference type="SAM" id="MobiDB-lite"/>
    </source>
</evidence>
<dbReference type="SUPFAM" id="SSF47661">
    <property type="entry name" value="t-snare proteins"/>
    <property type="match status" value="1"/>
</dbReference>
<evidence type="ECO:0000256" key="13">
    <source>
        <dbReference type="ARBA" id="ARBA00046280"/>
    </source>
</evidence>
<dbReference type="STRING" id="48709.A0A1D2MP72"/>
<dbReference type="GO" id="GO:0005789">
    <property type="term" value="C:endoplasmic reticulum membrane"/>
    <property type="evidence" value="ECO:0007669"/>
    <property type="project" value="UniProtKB-SubCell"/>
</dbReference>
<reference evidence="18 19" key="1">
    <citation type="journal article" date="2016" name="Genome Biol. Evol.">
        <title>Gene Family Evolution Reflects Adaptation to Soil Environmental Stressors in the Genome of the Collembolan Orchesella cincta.</title>
        <authorList>
            <person name="Faddeeva-Vakhrusheva A."/>
            <person name="Derks M.F."/>
            <person name="Anvar S.Y."/>
            <person name="Agamennone V."/>
            <person name="Suring W."/>
            <person name="Smit S."/>
            <person name="van Straalen N.M."/>
            <person name="Roelofs D."/>
        </authorList>
    </citation>
    <scope>NUCLEOTIDE SEQUENCE [LARGE SCALE GENOMIC DNA]</scope>
    <source>
        <tissue evidence="18">Mixed pool</tissue>
    </source>
</reference>
<keyword evidence="9" id="KW-0653">Protein transport</keyword>
<keyword evidence="12 16" id="KW-0472">Membrane</keyword>
<evidence type="ECO:0000256" key="16">
    <source>
        <dbReference type="SAM" id="Phobius"/>
    </source>
</evidence>
<dbReference type="GO" id="GO:0006890">
    <property type="term" value="P:retrograde vesicle-mediated transport, Golgi to endoplasmic reticulum"/>
    <property type="evidence" value="ECO:0007669"/>
    <property type="project" value="TreeGrafter"/>
</dbReference>
<dbReference type="PROSITE" id="PS50192">
    <property type="entry name" value="T_SNARE"/>
    <property type="match status" value="1"/>
</dbReference>
<dbReference type="AlphaFoldDB" id="A0A1D2MP72"/>
<dbReference type="InterPro" id="IPR019529">
    <property type="entry name" value="Syntaxin-18_N"/>
</dbReference>
<evidence type="ECO:0000256" key="12">
    <source>
        <dbReference type="ARBA" id="ARBA00023136"/>
    </source>
</evidence>
<evidence type="ECO:0000256" key="11">
    <source>
        <dbReference type="ARBA" id="ARBA00023054"/>
    </source>
</evidence>
<dbReference type="InterPro" id="IPR010989">
    <property type="entry name" value="SNARE"/>
</dbReference>
<evidence type="ECO:0000256" key="4">
    <source>
        <dbReference type="ARBA" id="ARBA00019409"/>
    </source>
</evidence>
<keyword evidence="7" id="KW-0256">Endoplasmic reticulum</keyword>
<proteinExistence type="inferred from homology"/>
<comment type="subcellular location">
    <subcellularLocation>
        <location evidence="13">Endomembrane system</location>
        <topology evidence="13">Single-pass type IV membrane protein</topology>
    </subcellularLocation>
    <subcellularLocation>
        <location evidence="2">Endoplasmic reticulum membrane</location>
        <topology evidence="2">Single-pass membrane protein</topology>
    </subcellularLocation>
</comment>
<keyword evidence="6 16" id="KW-0812">Transmembrane</keyword>
<sequence>MDITSIFKECVAQNQKTFKELDSILSASSEGKADKRIPPKSTVFPGKKSEHYAKSREISQNITKLRDFLKECRTAYVNVGASKHASANSSVFNPSFSSTPSSTDIPIMSDKERDQIDNDVQLIIQNCQKAIHDFQIRMETSDSVRNQTQLQTHLENVINSLANYLKCVTEIYSEMRAIRVKRTVDYQTMSRLASHPASSRGFKNKNSISSMKSNNKGGLPNLDTKRKFSASSASYQSPLSPTISEVDGFSMSGGSNVTSDAETTVPTYFEEDDAMSPEELQMLEQENAALLNELNTLNQEVEQIESNVVQIAQLQEIFTEKVLQQERDIDRIGDSIVHASENIRDGNEQVRQAIQSSADFRAYVLFFIIVMSFSLLFLDWYND</sequence>
<evidence type="ECO:0000256" key="2">
    <source>
        <dbReference type="ARBA" id="ARBA00004389"/>
    </source>
</evidence>
<protein>
    <recommendedName>
        <fullName evidence="4">Syntaxin-18</fullName>
    </recommendedName>
</protein>
<comment type="similarity">
    <text evidence="3">Belongs to the syntaxin family.</text>
</comment>
<accession>A0A1D2MP72</accession>
<evidence type="ECO:0000259" key="17">
    <source>
        <dbReference type="PROSITE" id="PS50192"/>
    </source>
</evidence>
<dbReference type="OrthoDB" id="342981at2759"/>
<feature type="transmembrane region" description="Helical" evidence="16">
    <location>
        <begin position="360"/>
        <end position="381"/>
    </location>
</feature>
<feature type="domain" description="T-SNARE coiled-coil homology" evidence="17">
    <location>
        <begin position="299"/>
        <end position="353"/>
    </location>
</feature>
<evidence type="ECO:0000256" key="6">
    <source>
        <dbReference type="ARBA" id="ARBA00022692"/>
    </source>
</evidence>
<evidence type="ECO:0000256" key="7">
    <source>
        <dbReference type="ARBA" id="ARBA00022824"/>
    </source>
</evidence>
<keyword evidence="8" id="KW-0931">ER-Golgi transport</keyword>
<evidence type="ECO:0000256" key="14">
    <source>
        <dbReference type="SAM" id="Coils"/>
    </source>
</evidence>
<dbReference type="Proteomes" id="UP000094527">
    <property type="component" value="Unassembled WGS sequence"/>
</dbReference>
<dbReference type="EMBL" id="LJIJ01000783">
    <property type="protein sequence ID" value="ODM94605.1"/>
    <property type="molecule type" value="Genomic_DNA"/>
</dbReference>
<feature type="region of interest" description="Disordered" evidence="15">
    <location>
        <begin position="195"/>
        <end position="225"/>
    </location>
</feature>
<evidence type="ECO:0000256" key="9">
    <source>
        <dbReference type="ARBA" id="ARBA00022927"/>
    </source>
</evidence>
<dbReference type="GO" id="GO:0031201">
    <property type="term" value="C:SNARE complex"/>
    <property type="evidence" value="ECO:0007669"/>
    <property type="project" value="TreeGrafter"/>
</dbReference>
<keyword evidence="11 14" id="KW-0175">Coiled coil</keyword>
<dbReference type="OMA" id="YMRIGQH"/>
<comment type="caution">
    <text evidence="18">The sequence shown here is derived from an EMBL/GenBank/DDBJ whole genome shotgun (WGS) entry which is preliminary data.</text>
</comment>
<dbReference type="Gene3D" id="1.20.58.70">
    <property type="match status" value="1"/>
</dbReference>
<evidence type="ECO:0000256" key="3">
    <source>
        <dbReference type="ARBA" id="ARBA00009063"/>
    </source>
</evidence>
<evidence type="ECO:0000313" key="19">
    <source>
        <dbReference type="Proteomes" id="UP000094527"/>
    </source>
</evidence>
<dbReference type="SUPFAM" id="SSF58038">
    <property type="entry name" value="SNARE fusion complex"/>
    <property type="match status" value="1"/>
</dbReference>
<evidence type="ECO:0000313" key="18">
    <source>
        <dbReference type="EMBL" id="ODM94605.1"/>
    </source>
</evidence>
<evidence type="ECO:0000256" key="10">
    <source>
        <dbReference type="ARBA" id="ARBA00022989"/>
    </source>
</evidence>
<dbReference type="PANTHER" id="PTHR15959:SF0">
    <property type="entry name" value="SYNTAXIN-18"/>
    <property type="match status" value="1"/>
</dbReference>
<organism evidence="18 19">
    <name type="scientific">Orchesella cincta</name>
    <name type="common">Springtail</name>
    <name type="synonym">Podura cincta</name>
    <dbReference type="NCBI Taxonomy" id="48709"/>
    <lineage>
        <taxon>Eukaryota</taxon>
        <taxon>Metazoa</taxon>
        <taxon>Ecdysozoa</taxon>
        <taxon>Arthropoda</taxon>
        <taxon>Hexapoda</taxon>
        <taxon>Collembola</taxon>
        <taxon>Entomobryomorpha</taxon>
        <taxon>Entomobryoidea</taxon>
        <taxon>Orchesellidae</taxon>
        <taxon>Orchesellinae</taxon>
        <taxon>Orchesella</taxon>
    </lineage>
</organism>
<name>A0A1D2MP72_ORCCI</name>
<evidence type="ECO:0000256" key="5">
    <source>
        <dbReference type="ARBA" id="ARBA00022448"/>
    </source>
</evidence>
<dbReference type="InterPro" id="IPR000727">
    <property type="entry name" value="T_SNARE_dom"/>
</dbReference>
<keyword evidence="5" id="KW-0813">Transport</keyword>
<keyword evidence="19" id="KW-1185">Reference proteome</keyword>
<gene>
    <name evidence="18" type="ORF">Ocin01_12083</name>
</gene>
<evidence type="ECO:0000256" key="1">
    <source>
        <dbReference type="ARBA" id="ARBA00003746"/>
    </source>
</evidence>